<accession>A0ABV1JF84</accession>
<protein>
    <submittedName>
        <fullName evidence="1">Glycosyltransferase</fullName>
        <ecNumber evidence="1">2.4.-.-</ecNumber>
    </submittedName>
</protein>
<evidence type="ECO:0000313" key="1">
    <source>
        <dbReference type="EMBL" id="MEQ3362732.1"/>
    </source>
</evidence>
<organism evidence="1 2">
    <name type="scientific">Raoultibacter massiliensis</name>
    <dbReference type="NCBI Taxonomy" id="1852371"/>
    <lineage>
        <taxon>Bacteria</taxon>
        <taxon>Bacillati</taxon>
        <taxon>Actinomycetota</taxon>
        <taxon>Coriobacteriia</taxon>
        <taxon>Eggerthellales</taxon>
        <taxon>Eggerthellaceae</taxon>
        <taxon>Raoultibacter</taxon>
    </lineage>
</organism>
<keyword evidence="1" id="KW-0328">Glycosyltransferase</keyword>
<dbReference type="Pfam" id="PF13692">
    <property type="entry name" value="Glyco_trans_1_4"/>
    <property type="match status" value="1"/>
</dbReference>
<proteinExistence type="predicted"/>
<keyword evidence="1" id="KW-0808">Transferase</keyword>
<sequence length="396" mass="43401">MGVKLGDETRGYTRFRFLSELLVREGFSVDLITSSFQHWDKAPRDTSRECYRNLPYSIVFIDEPGYKKNLDLARIRSHAVAAKNLRTHFAQHGEDYALVYAEIPPNDVARVCAEYASEHDIPFVADINDLWPEAMRMVVDVPIVSDIAFHPFARDAKRVYTLLSGAVGTSDEYAMRPAQDRKEPYPKATVYVGNVLSEFDGGIAAYRSGISKPDGEVWVTYAGTLGASYDLATLIEAAAACAAKAAPVRVKILGDGPDREKLEEIAARLAAPVDFLGYMDYPHMAAYLAASDITVNSLVKSAVQSIVTKIGDYLASGHPLINTGTSPEFRNLVSEGGFGVNVEAENAAALAEAIEKLAGNPSLRKIMGARARAVAESEFDQPRSYMRIVDLIRKLI</sequence>
<dbReference type="RefSeq" id="WP_102374981.1">
    <property type="nucleotide sequence ID" value="NZ_JBBNOP010000005.1"/>
</dbReference>
<dbReference type="EC" id="2.4.-.-" evidence="1"/>
<name>A0ABV1JF84_9ACTN</name>
<dbReference type="SUPFAM" id="SSF53756">
    <property type="entry name" value="UDP-Glycosyltransferase/glycogen phosphorylase"/>
    <property type="match status" value="1"/>
</dbReference>
<gene>
    <name evidence="1" type="ORF">AAA083_07065</name>
</gene>
<dbReference type="Gene3D" id="3.40.50.2000">
    <property type="entry name" value="Glycogen Phosphorylase B"/>
    <property type="match status" value="2"/>
</dbReference>
<comment type="caution">
    <text evidence="1">The sequence shown here is derived from an EMBL/GenBank/DDBJ whole genome shotgun (WGS) entry which is preliminary data.</text>
</comment>
<dbReference type="GO" id="GO:0016757">
    <property type="term" value="F:glycosyltransferase activity"/>
    <property type="evidence" value="ECO:0007669"/>
    <property type="project" value="UniProtKB-KW"/>
</dbReference>
<dbReference type="EMBL" id="JBBNOP010000005">
    <property type="protein sequence ID" value="MEQ3362732.1"/>
    <property type="molecule type" value="Genomic_DNA"/>
</dbReference>
<dbReference type="Proteomes" id="UP001487305">
    <property type="component" value="Unassembled WGS sequence"/>
</dbReference>
<evidence type="ECO:0000313" key="2">
    <source>
        <dbReference type="Proteomes" id="UP001487305"/>
    </source>
</evidence>
<keyword evidence="2" id="KW-1185">Reference proteome</keyword>
<dbReference type="PANTHER" id="PTHR12526">
    <property type="entry name" value="GLYCOSYLTRANSFERASE"/>
    <property type="match status" value="1"/>
</dbReference>
<reference evidence="1 2" key="1">
    <citation type="submission" date="2024-04" db="EMBL/GenBank/DDBJ databases">
        <title>Human intestinal bacterial collection.</title>
        <authorList>
            <person name="Pauvert C."/>
            <person name="Hitch T.C.A."/>
            <person name="Clavel T."/>
        </authorList>
    </citation>
    <scope>NUCLEOTIDE SEQUENCE [LARGE SCALE GENOMIC DNA]</scope>
    <source>
        <strain evidence="1 2">CLA-KB-H42</strain>
    </source>
</reference>